<feature type="region of interest" description="Disordered" evidence="1">
    <location>
        <begin position="128"/>
        <end position="157"/>
    </location>
</feature>
<name>A0A9X4B3D5_9CLOT</name>
<accession>A0A9X4B3D5</accession>
<gene>
    <name evidence="2" type="ORF">NE398_21385</name>
</gene>
<dbReference type="AlphaFoldDB" id="A0A9X4B3D5"/>
<reference evidence="2" key="1">
    <citation type="submission" date="2022-05" db="EMBL/GenBank/DDBJ databases">
        <title>Draft genome sequence of Clostridium tertium strain CP3 isolated from Peru.</title>
        <authorList>
            <person name="Hurtado R."/>
            <person name="Lima L."/>
            <person name="Sousa T."/>
            <person name="Jaiswal A.K."/>
            <person name="Tiwari S."/>
            <person name="Maturrano L."/>
            <person name="Brenig B."/>
            <person name="Azevedo V."/>
        </authorList>
    </citation>
    <scope>NUCLEOTIDE SEQUENCE</scope>
    <source>
        <strain evidence="2">CP3</strain>
    </source>
</reference>
<organism evidence="2 3">
    <name type="scientific">Clostridium tertium</name>
    <dbReference type="NCBI Taxonomy" id="1559"/>
    <lineage>
        <taxon>Bacteria</taxon>
        <taxon>Bacillati</taxon>
        <taxon>Bacillota</taxon>
        <taxon>Clostridia</taxon>
        <taxon>Eubacteriales</taxon>
        <taxon>Clostridiaceae</taxon>
        <taxon>Clostridium</taxon>
    </lineage>
</organism>
<feature type="compositionally biased region" description="Low complexity" evidence="1">
    <location>
        <begin position="131"/>
        <end position="151"/>
    </location>
</feature>
<dbReference type="RefSeq" id="WP_272470926.1">
    <property type="nucleotide sequence ID" value="NZ_JAMRYU010000078.1"/>
</dbReference>
<sequence>MDKESKGFIKLDRNIFDHWIFQDAEKFRAFVDLIQLARWKDEKLLIGNDVVTVPRGSYYTSELKLAERWKWGRDKTRSFLSLLEKEKMISKKGTPKGTMITISNYREYQDINPTNTTTQSLVNTSFDNYSPTTHDTTNQQQTNNEPTTHPTADQHQTNIKPDTKEEIKEIKEIKEREEGEEKATVLPPLSFQNNIHELIFNRLGEVTYRTWFIDTEINE</sequence>
<proteinExistence type="predicted"/>
<dbReference type="Proteomes" id="UP001141183">
    <property type="component" value="Unassembled WGS sequence"/>
</dbReference>
<comment type="caution">
    <text evidence="2">The sequence shown here is derived from an EMBL/GenBank/DDBJ whole genome shotgun (WGS) entry which is preliminary data.</text>
</comment>
<evidence type="ECO:0000256" key="1">
    <source>
        <dbReference type="SAM" id="MobiDB-lite"/>
    </source>
</evidence>
<evidence type="ECO:0000313" key="2">
    <source>
        <dbReference type="EMBL" id="MDC4242677.1"/>
    </source>
</evidence>
<protein>
    <submittedName>
        <fullName evidence="2">Uncharacterized protein</fullName>
    </submittedName>
</protein>
<feature type="non-terminal residue" evidence="2">
    <location>
        <position position="219"/>
    </location>
</feature>
<keyword evidence="3" id="KW-1185">Reference proteome</keyword>
<dbReference type="EMBL" id="JAMRYU010000078">
    <property type="protein sequence ID" value="MDC4242677.1"/>
    <property type="molecule type" value="Genomic_DNA"/>
</dbReference>
<evidence type="ECO:0000313" key="3">
    <source>
        <dbReference type="Proteomes" id="UP001141183"/>
    </source>
</evidence>